<gene>
    <name evidence="5" type="ORF">BA062_25160</name>
    <name evidence="4" type="ORF">BA062_36780</name>
    <name evidence="3" type="ORF">BA062_38750</name>
</gene>
<reference evidence="3 6" key="1">
    <citation type="submission" date="2016-07" db="EMBL/GenBank/DDBJ databases">
        <title>Draft genome sequence of Prauserella sp. YIM 121212, isolated from alkaline soil.</title>
        <authorList>
            <person name="Ruckert C."/>
            <person name="Albersmeier A."/>
            <person name="Jiang C.-L."/>
            <person name="Jiang Y."/>
            <person name="Kalinowski J."/>
            <person name="Schneider O."/>
            <person name="Winkler A."/>
            <person name="Zotchev S.B."/>
        </authorList>
    </citation>
    <scope>NUCLEOTIDE SEQUENCE [LARGE SCALE GENOMIC DNA]</scope>
    <source>
        <strain evidence="3 6">YIM 121212</strain>
    </source>
</reference>
<dbReference type="EMBL" id="MASU01000024">
    <property type="protein sequence ID" value="PXY17716.1"/>
    <property type="molecule type" value="Genomic_DNA"/>
</dbReference>
<feature type="compositionally biased region" description="Basic and acidic residues" evidence="1">
    <location>
        <begin position="429"/>
        <end position="442"/>
    </location>
</feature>
<dbReference type="PANTHER" id="PTHR33627">
    <property type="entry name" value="TRANSPOSASE"/>
    <property type="match status" value="1"/>
</dbReference>
<feature type="region of interest" description="Disordered" evidence="1">
    <location>
        <begin position="421"/>
        <end position="442"/>
    </location>
</feature>
<comment type="caution">
    <text evidence="3">The sequence shown here is derived from an EMBL/GenBank/DDBJ whole genome shotgun (WGS) entry which is preliminary data.</text>
</comment>
<dbReference type="Proteomes" id="UP000247892">
    <property type="component" value="Unassembled WGS sequence"/>
</dbReference>
<dbReference type="AlphaFoldDB" id="A0A318LFE4"/>
<dbReference type="InterPro" id="IPR038721">
    <property type="entry name" value="IS701-like_DDE_dom"/>
</dbReference>
<evidence type="ECO:0000256" key="1">
    <source>
        <dbReference type="SAM" id="MobiDB-lite"/>
    </source>
</evidence>
<evidence type="ECO:0000313" key="4">
    <source>
        <dbReference type="EMBL" id="PXY17716.1"/>
    </source>
</evidence>
<name>A0A318LFE4_9PSEU</name>
<dbReference type="EMBL" id="MASU01000037">
    <property type="protein sequence ID" value="PXY16652.1"/>
    <property type="molecule type" value="Genomic_DNA"/>
</dbReference>
<dbReference type="EMBL" id="MASU01000012">
    <property type="protein sequence ID" value="PXY25468.1"/>
    <property type="molecule type" value="Genomic_DNA"/>
</dbReference>
<evidence type="ECO:0000313" key="3">
    <source>
        <dbReference type="EMBL" id="PXY16652.1"/>
    </source>
</evidence>
<protein>
    <recommendedName>
        <fullName evidence="2">Transposase IS701-like DDE domain-containing protein</fullName>
    </recommendedName>
</protein>
<evidence type="ECO:0000259" key="2">
    <source>
        <dbReference type="Pfam" id="PF13546"/>
    </source>
</evidence>
<feature type="domain" description="Transposase IS701-like DDE" evidence="2">
    <location>
        <begin position="28"/>
        <end position="239"/>
    </location>
</feature>
<dbReference type="InterPro" id="IPR039365">
    <property type="entry name" value="IS701-like"/>
</dbReference>
<accession>A0A318LFE4</accession>
<keyword evidence="6" id="KW-1185">Reference proteome</keyword>
<proteinExistence type="predicted"/>
<sequence>MVAAAASVDPAGWQSLLGEMFVRMGHRFARVESRRRAGRFVQGLLAGLVRVNCWTIAEAVGDKTPHGMQNLLSRASWDADGVRDDLREVVVEQLGDQDAMLVIDETGDLKKGTESVGVQRQYTGTAGRIENSQMSVFLTYSTPAGHTFIDRELYLPESWAEDPRRRDRAGVPAATRFTTKSRLALAMITRALDAGVRVGWVTGDEAYGKDAAGLRDPLEQRGQAYVLAVACDHRIPGPGRQSVRADERAAALPKRAWQKLSAGAGAKGRRYYLWARIRLHPAGTTGYHWILMRRNRRTGETAFYRCYSPRRVSLAKLARVAGRRWTIEETFQTGKELTGLDEHQVRTWTSWYRWTTLVMLAHAFLAIAAAHARHTPPHEGLIPLTRNEIRHLYAQLILKPARRVADILAWSTWRRRHQHHARQSHYQRRHENPAPDHELQLE</sequence>
<evidence type="ECO:0000313" key="5">
    <source>
        <dbReference type="EMBL" id="PXY25468.1"/>
    </source>
</evidence>
<dbReference type="PANTHER" id="PTHR33627:SF1">
    <property type="entry name" value="TRANSPOSASE"/>
    <property type="match status" value="1"/>
</dbReference>
<dbReference type="Pfam" id="PF13546">
    <property type="entry name" value="DDE_5"/>
    <property type="match status" value="1"/>
</dbReference>
<dbReference type="InterPro" id="IPR012337">
    <property type="entry name" value="RNaseH-like_sf"/>
</dbReference>
<organism evidence="3 6">
    <name type="scientific">Prauserella flavalba</name>
    <dbReference type="NCBI Taxonomy" id="1477506"/>
    <lineage>
        <taxon>Bacteria</taxon>
        <taxon>Bacillati</taxon>
        <taxon>Actinomycetota</taxon>
        <taxon>Actinomycetes</taxon>
        <taxon>Pseudonocardiales</taxon>
        <taxon>Pseudonocardiaceae</taxon>
        <taxon>Prauserella</taxon>
    </lineage>
</organism>
<dbReference type="NCBIfam" id="NF033540">
    <property type="entry name" value="transpos_IS701"/>
    <property type="match status" value="1"/>
</dbReference>
<dbReference type="SUPFAM" id="SSF53098">
    <property type="entry name" value="Ribonuclease H-like"/>
    <property type="match status" value="1"/>
</dbReference>
<evidence type="ECO:0000313" key="6">
    <source>
        <dbReference type="Proteomes" id="UP000247892"/>
    </source>
</evidence>
<feature type="non-terminal residue" evidence="3">
    <location>
        <position position="442"/>
    </location>
</feature>